<accession>A0AAV7E2P3</accession>
<feature type="compositionally biased region" description="Basic residues" evidence="1">
    <location>
        <begin position="105"/>
        <end position="121"/>
    </location>
</feature>
<evidence type="ECO:0000256" key="1">
    <source>
        <dbReference type="SAM" id="MobiDB-lite"/>
    </source>
</evidence>
<feature type="compositionally biased region" description="Low complexity" evidence="1">
    <location>
        <begin position="64"/>
        <end position="81"/>
    </location>
</feature>
<feature type="compositionally biased region" description="Low complexity" evidence="1">
    <location>
        <begin position="1"/>
        <end position="17"/>
    </location>
</feature>
<feature type="region of interest" description="Disordered" evidence="1">
    <location>
        <begin position="184"/>
        <end position="221"/>
    </location>
</feature>
<name>A0AAV7E2P3_ARIFI</name>
<proteinExistence type="predicted"/>
<sequence>MAQPSSKSKSSSRSPKSQVELISKKQSSKRHGKIRDLAHKEISKERLRKLSVSEYRALARHQNENNQSNQKSGSNQSGGNQIARQINQSDPFLSRRVDRSLAARSRIRSNPKGSKQIRFKTRKIEKDQNQRSQGRSRIKINIVDIRFHPTKDRSSRIKRSIRRIDPSRSIKMSKIQIHLRSARNQIGSEQSAKSSRQKIQIRDLDKSSGSFQHRKIRQIRR</sequence>
<feature type="compositionally biased region" description="Basic residues" evidence="1">
    <location>
        <begin position="212"/>
        <end position="221"/>
    </location>
</feature>
<organism evidence="2 3">
    <name type="scientific">Aristolochia fimbriata</name>
    <name type="common">White veined hardy Dutchman's pipe vine</name>
    <dbReference type="NCBI Taxonomy" id="158543"/>
    <lineage>
        <taxon>Eukaryota</taxon>
        <taxon>Viridiplantae</taxon>
        <taxon>Streptophyta</taxon>
        <taxon>Embryophyta</taxon>
        <taxon>Tracheophyta</taxon>
        <taxon>Spermatophyta</taxon>
        <taxon>Magnoliopsida</taxon>
        <taxon>Magnoliidae</taxon>
        <taxon>Piperales</taxon>
        <taxon>Aristolochiaceae</taxon>
        <taxon>Aristolochia</taxon>
    </lineage>
</organism>
<feature type="compositionally biased region" description="Polar residues" evidence="1">
    <location>
        <begin position="184"/>
        <end position="198"/>
    </location>
</feature>
<reference evidence="2 3" key="1">
    <citation type="submission" date="2021-07" db="EMBL/GenBank/DDBJ databases">
        <title>The Aristolochia fimbriata genome: insights into angiosperm evolution, floral development and chemical biosynthesis.</title>
        <authorList>
            <person name="Jiao Y."/>
        </authorList>
    </citation>
    <scope>NUCLEOTIDE SEQUENCE [LARGE SCALE GENOMIC DNA]</scope>
    <source>
        <strain evidence="2">IBCAS-2021</strain>
        <tissue evidence="2">Leaf</tissue>
    </source>
</reference>
<feature type="compositionally biased region" description="Polar residues" evidence="1">
    <location>
        <begin position="82"/>
        <end position="91"/>
    </location>
</feature>
<evidence type="ECO:0000313" key="3">
    <source>
        <dbReference type="Proteomes" id="UP000825729"/>
    </source>
</evidence>
<comment type="caution">
    <text evidence="2">The sequence shown here is derived from an EMBL/GenBank/DDBJ whole genome shotgun (WGS) entry which is preliminary data.</text>
</comment>
<dbReference type="AlphaFoldDB" id="A0AAV7E2P3"/>
<feature type="region of interest" description="Disordered" evidence="1">
    <location>
        <begin position="1"/>
        <end position="136"/>
    </location>
</feature>
<keyword evidence="3" id="KW-1185">Reference proteome</keyword>
<protein>
    <submittedName>
        <fullName evidence="2">Uncharacterized protein</fullName>
    </submittedName>
</protein>
<evidence type="ECO:0000313" key="2">
    <source>
        <dbReference type="EMBL" id="KAG9442151.1"/>
    </source>
</evidence>
<dbReference type="EMBL" id="JAINDJ010000007">
    <property type="protein sequence ID" value="KAG9442151.1"/>
    <property type="molecule type" value="Genomic_DNA"/>
</dbReference>
<gene>
    <name evidence="2" type="ORF">H6P81_018005</name>
</gene>
<dbReference type="Proteomes" id="UP000825729">
    <property type="component" value="Unassembled WGS sequence"/>
</dbReference>
<feature type="compositionally biased region" description="Basic and acidic residues" evidence="1">
    <location>
        <begin position="34"/>
        <end position="45"/>
    </location>
</feature>